<evidence type="ECO:0000256" key="7">
    <source>
        <dbReference type="PROSITE-ProRule" id="PRU10141"/>
    </source>
</evidence>
<evidence type="ECO:0000259" key="10">
    <source>
        <dbReference type="PROSITE" id="PS50011"/>
    </source>
</evidence>
<dbReference type="STRING" id="5888.A0E1S7"/>
<sequence length="374" mass="43982">MGQVCIKESKQQTEEAGDAMEKNEIKDSQQLFPEEDNDKGRQQLNEFTILRHLGRGTNGKVMLVQHQPTQKQYAMKVVCKNKVQSLTQKKYIKTERKILEISDCSFITKLHYAFQTQTKLYFIIDYVSGGELFYHLKMNGKMSEKRVRFYAAEILLGLDYLHKENIIYRDLKPENILLDNEGHIKICDFGLCKLCTQGDNYAKSFCGTLEYLAPEVISGDMYSKVCDWWTYGVLLYVMLTGRLPFQNDSKKEMMKSILMEQFEIPNDLSEEAQDLVQKLLKKNPQERLGAIRDGAEIQEHEFFKDIDFVKLERREIKPPFYNDKPFQFFDQNLVRKSTIQDTPVNEFGKYQNFSNFTYKEDKMINEYNKLLIIH</sequence>
<dbReference type="InParanoid" id="A0E1S7"/>
<dbReference type="OMA" id="KEDKMIN"/>
<dbReference type="InterPro" id="IPR045270">
    <property type="entry name" value="STKc_AGC"/>
</dbReference>
<keyword evidence="2" id="KW-0597">Phosphoprotein</keyword>
<feature type="domain" description="Protein kinase" evidence="10">
    <location>
        <begin position="47"/>
        <end position="303"/>
    </location>
</feature>
<keyword evidence="1 8" id="KW-0723">Serine/threonine-protein kinase</keyword>
<dbReference type="Proteomes" id="UP000000600">
    <property type="component" value="Unassembled WGS sequence"/>
</dbReference>
<dbReference type="Gene3D" id="3.30.200.20">
    <property type="entry name" value="Phosphorylase Kinase, domain 1"/>
    <property type="match status" value="1"/>
</dbReference>
<dbReference type="RefSeq" id="XP_001456641.1">
    <property type="nucleotide sequence ID" value="XM_001456604.1"/>
</dbReference>
<comment type="similarity">
    <text evidence="8">Belongs to the protein kinase superfamily.</text>
</comment>
<protein>
    <recommendedName>
        <fullName evidence="14">Protein kinase domain-containing protein</fullName>
    </recommendedName>
</protein>
<keyword evidence="6 7" id="KW-0067">ATP-binding</keyword>
<feature type="compositionally biased region" description="Basic and acidic residues" evidence="9">
    <location>
        <begin position="7"/>
        <end position="23"/>
    </location>
</feature>
<dbReference type="EMBL" id="CT868653">
    <property type="protein sequence ID" value="CAK89244.1"/>
    <property type="molecule type" value="Genomic_DNA"/>
</dbReference>
<feature type="region of interest" description="Disordered" evidence="9">
    <location>
        <begin position="1"/>
        <end position="23"/>
    </location>
</feature>
<dbReference type="InterPro" id="IPR011009">
    <property type="entry name" value="Kinase-like_dom_sf"/>
</dbReference>
<dbReference type="InterPro" id="IPR017441">
    <property type="entry name" value="Protein_kinase_ATP_BS"/>
</dbReference>
<dbReference type="SMART" id="SM00220">
    <property type="entry name" value="S_TKc"/>
    <property type="match status" value="1"/>
</dbReference>
<keyword evidence="4 7" id="KW-0547">Nucleotide-binding</keyword>
<evidence type="ECO:0000313" key="12">
    <source>
        <dbReference type="EMBL" id="CAK89244.1"/>
    </source>
</evidence>
<dbReference type="OrthoDB" id="63267at2759"/>
<dbReference type="Pfam" id="PF00069">
    <property type="entry name" value="Pkinase"/>
    <property type="match status" value="1"/>
</dbReference>
<dbReference type="Gene3D" id="1.10.510.10">
    <property type="entry name" value="Transferase(Phosphotransferase) domain 1"/>
    <property type="match status" value="1"/>
</dbReference>
<evidence type="ECO:0000313" key="13">
    <source>
        <dbReference type="Proteomes" id="UP000000600"/>
    </source>
</evidence>
<dbReference type="GO" id="GO:0004674">
    <property type="term" value="F:protein serine/threonine kinase activity"/>
    <property type="evidence" value="ECO:0000318"/>
    <property type="project" value="GO_Central"/>
</dbReference>
<dbReference type="CDD" id="cd05123">
    <property type="entry name" value="STKc_AGC"/>
    <property type="match status" value="1"/>
</dbReference>
<dbReference type="eggNOG" id="KOG0603">
    <property type="taxonomic scope" value="Eukaryota"/>
</dbReference>
<dbReference type="PROSITE" id="PS51285">
    <property type="entry name" value="AGC_KINASE_CTER"/>
    <property type="match status" value="1"/>
</dbReference>
<evidence type="ECO:0000256" key="5">
    <source>
        <dbReference type="ARBA" id="ARBA00022777"/>
    </source>
</evidence>
<evidence type="ECO:0000256" key="8">
    <source>
        <dbReference type="RuleBase" id="RU000304"/>
    </source>
</evidence>
<dbReference type="SUPFAM" id="SSF56112">
    <property type="entry name" value="Protein kinase-like (PK-like)"/>
    <property type="match status" value="1"/>
</dbReference>
<dbReference type="InterPro" id="IPR008271">
    <property type="entry name" value="Ser/Thr_kinase_AS"/>
</dbReference>
<feature type="binding site" evidence="7">
    <location>
        <position position="80"/>
    </location>
    <ligand>
        <name>ATP</name>
        <dbReference type="ChEBI" id="CHEBI:30616"/>
    </ligand>
</feature>
<evidence type="ECO:0000256" key="9">
    <source>
        <dbReference type="SAM" id="MobiDB-lite"/>
    </source>
</evidence>
<dbReference type="InterPro" id="IPR000961">
    <property type="entry name" value="AGC-kinase_C"/>
</dbReference>
<keyword evidence="5" id="KW-0418">Kinase</keyword>
<dbReference type="GO" id="GO:0005524">
    <property type="term" value="F:ATP binding"/>
    <property type="evidence" value="ECO:0007669"/>
    <property type="project" value="UniProtKB-UniRule"/>
</dbReference>
<gene>
    <name evidence="12" type="ORF">GSPATT00022415001</name>
</gene>
<proteinExistence type="inferred from homology"/>
<evidence type="ECO:0000256" key="1">
    <source>
        <dbReference type="ARBA" id="ARBA00022527"/>
    </source>
</evidence>
<evidence type="ECO:0000256" key="3">
    <source>
        <dbReference type="ARBA" id="ARBA00022679"/>
    </source>
</evidence>
<dbReference type="FunFam" id="3.30.200.20:FF:000537">
    <property type="entry name" value="Non-specific serine/threonine protein kinase"/>
    <property type="match status" value="1"/>
</dbReference>
<feature type="domain" description="AGC-kinase C-terminal" evidence="11">
    <location>
        <begin position="304"/>
        <end position="368"/>
    </location>
</feature>
<evidence type="ECO:0000256" key="2">
    <source>
        <dbReference type="ARBA" id="ARBA00022553"/>
    </source>
</evidence>
<dbReference type="FunFam" id="1.10.510.10:FF:000048">
    <property type="entry name" value="Protein kinase C"/>
    <property type="match status" value="1"/>
</dbReference>
<keyword evidence="3" id="KW-0808">Transferase</keyword>
<evidence type="ECO:0000259" key="11">
    <source>
        <dbReference type="PROSITE" id="PS51285"/>
    </source>
</evidence>
<dbReference type="GeneID" id="5042426"/>
<dbReference type="GO" id="GO:0005737">
    <property type="term" value="C:cytoplasm"/>
    <property type="evidence" value="ECO:0000318"/>
    <property type="project" value="GO_Central"/>
</dbReference>
<dbReference type="PROSITE" id="PS00107">
    <property type="entry name" value="PROTEIN_KINASE_ATP"/>
    <property type="match status" value="1"/>
</dbReference>
<dbReference type="PANTHER" id="PTHR24351">
    <property type="entry name" value="RIBOSOMAL PROTEIN S6 KINASE"/>
    <property type="match status" value="1"/>
</dbReference>
<dbReference type="InterPro" id="IPR000719">
    <property type="entry name" value="Prot_kinase_dom"/>
</dbReference>
<organism evidence="12 13">
    <name type="scientific">Paramecium tetraurelia</name>
    <dbReference type="NCBI Taxonomy" id="5888"/>
    <lineage>
        <taxon>Eukaryota</taxon>
        <taxon>Sar</taxon>
        <taxon>Alveolata</taxon>
        <taxon>Ciliophora</taxon>
        <taxon>Intramacronucleata</taxon>
        <taxon>Oligohymenophorea</taxon>
        <taxon>Peniculida</taxon>
        <taxon>Parameciidae</taxon>
        <taxon>Paramecium</taxon>
    </lineage>
</organism>
<dbReference type="PROSITE" id="PS00108">
    <property type="entry name" value="PROTEIN_KINASE_ST"/>
    <property type="match status" value="1"/>
</dbReference>
<dbReference type="HOGENOM" id="CLU_000288_63_5_1"/>
<dbReference type="GO" id="GO:0005634">
    <property type="term" value="C:nucleus"/>
    <property type="evidence" value="ECO:0000318"/>
    <property type="project" value="GO_Central"/>
</dbReference>
<dbReference type="PROSITE" id="PS50011">
    <property type="entry name" value="PROTEIN_KINASE_DOM"/>
    <property type="match status" value="1"/>
</dbReference>
<keyword evidence="13" id="KW-1185">Reference proteome</keyword>
<evidence type="ECO:0000256" key="6">
    <source>
        <dbReference type="ARBA" id="ARBA00022840"/>
    </source>
</evidence>
<evidence type="ECO:0000256" key="4">
    <source>
        <dbReference type="ARBA" id="ARBA00022741"/>
    </source>
</evidence>
<reference evidence="12 13" key="1">
    <citation type="journal article" date="2006" name="Nature">
        <title>Global trends of whole-genome duplications revealed by the ciliate Paramecium tetraurelia.</title>
        <authorList>
            <consortium name="Genoscope"/>
            <person name="Aury J.-M."/>
            <person name="Jaillon O."/>
            <person name="Duret L."/>
            <person name="Noel B."/>
            <person name="Jubin C."/>
            <person name="Porcel B.M."/>
            <person name="Segurens B."/>
            <person name="Daubin V."/>
            <person name="Anthouard V."/>
            <person name="Aiach N."/>
            <person name="Arnaiz O."/>
            <person name="Billaut A."/>
            <person name="Beisson J."/>
            <person name="Blanc I."/>
            <person name="Bouhouche K."/>
            <person name="Camara F."/>
            <person name="Duharcourt S."/>
            <person name="Guigo R."/>
            <person name="Gogendeau D."/>
            <person name="Katinka M."/>
            <person name="Keller A.-M."/>
            <person name="Kissmehl R."/>
            <person name="Klotz C."/>
            <person name="Koll F."/>
            <person name="Le Moue A."/>
            <person name="Lepere C."/>
            <person name="Malinsky S."/>
            <person name="Nowacki M."/>
            <person name="Nowak J.K."/>
            <person name="Plattner H."/>
            <person name="Poulain J."/>
            <person name="Ruiz F."/>
            <person name="Serrano V."/>
            <person name="Zagulski M."/>
            <person name="Dessen P."/>
            <person name="Betermier M."/>
            <person name="Weissenbach J."/>
            <person name="Scarpelli C."/>
            <person name="Schachter V."/>
            <person name="Sperling L."/>
            <person name="Meyer E."/>
            <person name="Cohen J."/>
            <person name="Wincker P."/>
        </authorList>
    </citation>
    <scope>NUCLEOTIDE SEQUENCE [LARGE SCALE GENOMIC DNA]</scope>
    <source>
        <strain evidence="12 13">Stock d4-2</strain>
    </source>
</reference>
<dbReference type="AlphaFoldDB" id="A0E1S7"/>
<evidence type="ECO:0008006" key="14">
    <source>
        <dbReference type="Google" id="ProtNLM"/>
    </source>
</evidence>
<name>A0E1S7_PARTE</name>
<dbReference type="KEGG" id="ptm:GSPATT00022415001"/>
<accession>A0E1S7</accession>